<dbReference type="InterPro" id="IPR000504">
    <property type="entry name" value="RRM_dom"/>
</dbReference>
<dbReference type="InterPro" id="IPR012677">
    <property type="entry name" value="Nucleotide-bd_a/b_plait_sf"/>
</dbReference>
<keyword evidence="1 2" id="KW-0694">RNA-binding</keyword>
<dbReference type="PANTHER" id="PTHR23236">
    <property type="entry name" value="EUKARYOTIC TRANSLATION INITIATION FACTOR 4B/4H"/>
    <property type="match status" value="1"/>
</dbReference>
<evidence type="ECO:0000256" key="2">
    <source>
        <dbReference type="PROSITE-ProRule" id="PRU00176"/>
    </source>
</evidence>
<accession>A0A7R9CET2</accession>
<feature type="region of interest" description="Disordered" evidence="3">
    <location>
        <begin position="416"/>
        <end position="439"/>
    </location>
</feature>
<evidence type="ECO:0000256" key="3">
    <source>
        <dbReference type="SAM" id="MobiDB-lite"/>
    </source>
</evidence>
<protein>
    <recommendedName>
        <fullName evidence="4">RRM domain-containing protein</fullName>
    </recommendedName>
</protein>
<dbReference type="SMART" id="SM00360">
    <property type="entry name" value="RRM"/>
    <property type="match status" value="1"/>
</dbReference>
<dbReference type="CDD" id="cd12402">
    <property type="entry name" value="RRM_eIF4B"/>
    <property type="match status" value="1"/>
</dbReference>
<evidence type="ECO:0000256" key="1">
    <source>
        <dbReference type="ARBA" id="ARBA00022884"/>
    </source>
</evidence>
<sequence>MASSGKKGKKVKGKTIPLTEFIGDSPVRKFNWSDEVDNEDAIAAEGSTVEYSRRDKVVLPTAPRANRPDVDDDDKIPQNPPYLSYLSNLPYEVNEDEIAEFFKDLDVVNVRLPRDDRQSGKLKGFGYVEFGTRESLISALNIPDKNIKQRHIRIEVADNSQDDRRRGGMRGSDRDREVKSRPRLNLQPRTKPVEKVAKIEPAQTRASIFGGAKPVDTAAKQREIEERLAAKEKEIDVSWPSTRESGRTEDSRREDRSIRPLIIQSRSSALPGQAHERSKSGSEYGDRDEDASEPKKLEPAPLPKGNAWNKPQGPRKELALARTPSMAEVATSPLLLPIATRHLEMSPQKGTSPLEARALESTRLLEEKVQRDMPEIKEMREGVLPHVEINMSEMIEEEVVSPEKGEDIPAEVEIDREGGEKEGHFQKGIVNAGESHPMT</sequence>
<dbReference type="InterPro" id="IPR035979">
    <property type="entry name" value="RBD_domain_sf"/>
</dbReference>
<dbReference type="Gene3D" id="3.30.70.330">
    <property type="match status" value="1"/>
</dbReference>
<feature type="region of interest" description="Disordered" evidence="3">
    <location>
        <begin position="235"/>
        <end position="324"/>
    </location>
</feature>
<name>A0A7R9CET2_TIMCR</name>
<dbReference type="PANTHER" id="PTHR23236:SF2">
    <property type="entry name" value="EUKARYOTIC TRANSLATION INITIATION FACTOR 4B"/>
    <property type="match status" value="1"/>
</dbReference>
<dbReference type="Pfam" id="PF00076">
    <property type="entry name" value="RRM_1"/>
    <property type="match status" value="1"/>
</dbReference>
<organism evidence="5">
    <name type="scientific">Timema cristinae</name>
    <name type="common">Walking stick</name>
    <dbReference type="NCBI Taxonomy" id="61476"/>
    <lineage>
        <taxon>Eukaryota</taxon>
        <taxon>Metazoa</taxon>
        <taxon>Ecdysozoa</taxon>
        <taxon>Arthropoda</taxon>
        <taxon>Hexapoda</taxon>
        <taxon>Insecta</taxon>
        <taxon>Pterygota</taxon>
        <taxon>Neoptera</taxon>
        <taxon>Polyneoptera</taxon>
        <taxon>Phasmatodea</taxon>
        <taxon>Timematodea</taxon>
        <taxon>Timematoidea</taxon>
        <taxon>Timematidae</taxon>
        <taxon>Timema</taxon>
    </lineage>
</organism>
<feature type="region of interest" description="Disordered" evidence="3">
    <location>
        <begin position="156"/>
        <end position="199"/>
    </location>
</feature>
<proteinExistence type="predicted"/>
<reference evidence="5" key="1">
    <citation type="submission" date="2020-11" db="EMBL/GenBank/DDBJ databases">
        <authorList>
            <person name="Tran Van P."/>
        </authorList>
    </citation>
    <scope>NUCLEOTIDE SEQUENCE</scope>
</reference>
<gene>
    <name evidence="5" type="ORF">TCEB3V08_LOCUS1924</name>
</gene>
<dbReference type="SUPFAM" id="SSF54928">
    <property type="entry name" value="RNA-binding domain, RBD"/>
    <property type="match status" value="1"/>
</dbReference>
<dbReference type="InterPro" id="IPR033107">
    <property type="entry name" value="EIF-4B_RRM"/>
</dbReference>
<feature type="compositionally biased region" description="Basic and acidic residues" evidence="3">
    <location>
        <begin position="244"/>
        <end position="258"/>
    </location>
</feature>
<feature type="domain" description="RRM" evidence="4">
    <location>
        <begin position="82"/>
        <end position="159"/>
    </location>
</feature>
<evidence type="ECO:0000313" key="5">
    <source>
        <dbReference type="EMBL" id="CAD7393972.1"/>
    </source>
</evidence>
<dbReference type="AlphaFoldDB" id="A0A7R9CET2"/>
<dbReference type="PROSITE" id="PS50102">
    <property type="entry name" value="RRM"/>
    <property type="match status" value="1"/>
</dbReference>
<feature type="compositionally biased region" description="Basic and acidic residues" evidence="3">
    <location>
        <begin position="416"/>
        <end position="425"/>
    </location>
</feature>
<dbReference type="EMBL" id="OC316846">
    <property type="protein sequence ID" value="CAD7393972.1"/>
    <property type="molecule type" value="Genomic_DNA"/>
</dbReference>
<evidence type="ECO:0000259" key="4">
    <source>
        <dbReference type="PROSITE" id="PS50102"/>
    </source>
</evidence>
<feature type="compositionally biased region" description="Basic and acidic residues" evidence="3">
    <location>
        <begin position="156"/>
        <end position="180"/>
    </location>
</feature>
<dbReference type="GO" id="GO:0003723">
    <property type="term" value="F:RNA binding"/>
    <property type="evidence" value="ECO:0007669"/>
    <property type="project" value="UniProtKB-UniRule"/>
</dbReference>